<name>A0ACA9RGX9_9GLOM</name>
<proteinExistence type="predicted"/>
<sequence>TSIKASKICLTNKISGKQLSTTSSLIQEAHKFKTQNLQQEFLSVDSNKENEPLSLYFGDPTLNLWASWISEDVVDNCFPEILLVKHIFEAFMLVSGRIETIKKQMPSVSKTVATNNPPITKVVTSKKTPKTNSKSPSTLFATRKSKSKTSSSNEATTSKSKTSSSNEATTSKTQSTKTLTSQVQKKNI</sequence>
<comment type="caution">
    <text evidence="1">The sequence shown here is derived from an EMBL/GenBank/DDBJ whole genome shotgun (WGS) entry which is preliminary data.</text>
</comment>
<gene>
    <name evidence="1" type="ORF">RPERSI_LOCUS19357</name>
</gene>
<feature type="non-terminal residue" evidence="1">
    <location>
        <position position="188"/>
    </location>
</feature>
<keyword evidence="2" id="KW-1185">Reference proteome</keyword>
<evidence type="ECO:0000313" key="2">
    <source>
        <dbReference type="Proteomes" id="UP000789920"/>
    </source>
</evidence>
<protein>
    <submittedName>
        <fullName evidence="1">21285_t:CDS:1</fullName>
    </submittedName>
</protein>
<accession>A0ACA9RGX9</accession>
<organism evidence="1 2">
    <name type="scientific">Racocetra persica</name>
    <dbReference type="NCBI Taxonomy" id="160502"/>
    <lineage>
        <taxon>Eukaryota</taxon>
        <taxon>Fungi</taxon>
        <taxon>Fungi incertae sedis</taxon>
        <taxon>Mucoromycota</taxon>
        <taxon>Glomeromycotina</taxon>
        <taxon>Glomeromycetes</taxon>
        <taxon>Diversisporales</taxon>
        <taxon>Gigasporaceae</taxon>
        <taxon>Racocetra</taxon>
    </lineage>
</organism>
<dbReference type="EMBL" id="CAJVQC010052910">
    <property type="protein sequence ID" value="CAG8792195.1"/>
    <property type="molecule type" value="Genomic_DNA"/>
</dbReference>
<dbReference type="Proteomes" id="UP000789920">
    <property type="component" value="Unassembled WGS sequence"/>
</dbReference>
<evidence type="ECO:0000313" key="1">
    <source>
        <dbReference type="EMBL" id="CAG8792195.1"/>
    </source>
</evidence>
<reference evidence="1" key="1">
    <citation type="submission" date="2021-06" db="EMBL/GenBank/DDBJ databases">
        <authorList>
            <person name="Kallberg Y."/>
            <person name="Tangrot J."/>
            <person name="Rosling A."/>
        </authorList>
    </citation>
    <scope>NUCLEOTIDE SEQUENCE</scope>
    <source>
        <strain evidence="1">MA461A</strain>
    </source>
</reference>
<feature type="non-terminal residue" evidence="1">
    <location>
        <position position="1"/>
    </location>
</feature>